<evidence type="ECO:0000313" key="2">
    <source>
        <dbReference type="Proteomes" id="UP000531659"/>
    </source>
</evidence>
<organism evidence="1 2">
    <name type="scientific">Clostridium estertheticum</name>
    <dbReference type="NCBI Taxonomy" id="238834"/>
    <lineage>
        <taxon>Bacteria</taxon>
        <taxon>Bacillati</taxon>
        <taxon>Bacillota</taxon>
        <taxon>Clostridia</taxon>
        <taxon>Eubacteriales</taxon>
        <taxon>Clostridiaceae</taxon>
        <taxon>Clostridium</taxon>
    </lineage>
</organism>
<keyword evidence="1" id="KW-0255">Endonuclease</keyword>
<sequence length="298" mass="34507">MIEKTCEIVNDEYFCDIDITIEEWKQLLTNPTVFDDKSKEAIKKWYIEPRYSATCGYIGKKYNEHSMSANGIINGLAGRVQKELGRFVVKGIGGIAAGTRFIVVMKSKLIDVKPKTWEWTIREELIKAIEELNIFLDNSYSDDALVSDIGDSDISSDTQHFEYSGKSKNRKEPIYVQNKYLYPRSHKVSINALRHANYKCEFDNTHLTFTRRNSGLNYTEPHHLIPIDYHNNFEVSLDVEENIVSLCCNCHKQIHLGQGFEVMLENLYNERKDLLKMVGIDISLDELIKLYKNDKCEN</sequence>
<reference evidence="1 2" key="1">
    <citation type="submission" date="2020-05" db="EMBL/GenBank/DDBJ databases">
        <title>Complete genome of Clostridium estertheticum subspecies estertheticum, isolated from Vacuum packed lamb meat from New Zealand imported to Switzerland.</title>
        <authorList>
            <person name="Wambui J."/>
            <person name="Stevens M.J.A."/>
            <person name="Stephan R."/>
        </authorList>
    </citation>
    <scope>NUCLEOTIDE SEQUENCE [LARGE SCALE GENOMIC DNA]</scope>
    <source>
        <strain evidence="1 2">CEST001</strain>
    </source>
</reference>
<comment type="caution">
    <text evidence="1">The sequence shown here is derived from an EMBL/GenBank/DDBJ whole genome shotgun (WGS) entry which is preliminary data.</text>
</comment>
<evidence type="ECO:0000313" key="1">
    <source>
        <dbReference type="EMBL" id="NNU77879.1"/>
    </source>
</evidence>
<dbReference type="EMBL" id="JABEYB010000016">
    <property type="protein sequence ID" value="NNU77879.1"/>
    <property type="molecule type" value="Genomic_DNA"/>
</dbReference>
<name>A0A7Y3WUA3_9CLOT</name>
<dbReference type="AlphaFoldDB" id="A0A7Y3WUA3"/>
<protein>
    <submittedName>
        <fullName evidence="1">HNH endonuclease</fullName>
    </submittedName>
</protein>
<proteinExistence type="predicted"/>
<dbReference type="GO" id="GO:0004519">
    <property type="term" value="F:endonuclease activity"/>
    <property type="evidence" value="ECO:0007669"/>
    <property type="project" value="UniProtKB-KW"/>
</dbReference>
<keyword evidence="1" id="KW-0378">Hydrolase</keyword>
<accession>A0A7Y3WUA3</accession>
<keyword evidence="1" id="KW-0540">Nuclease</keyword>
<gene>
    <name evidence="1" type="ORF">HLQ16_18260</name>
</gene>
<dbReference type="Proteomes" id="UP000531659">
    <property type="component" value="Unassembled WGS sequence"/>
</dbReference>
<dbReference type="RefSeq" id="WP_171298490.1">
    <property type="nucleotide sequence ID" value="NZ_CP087098.1"/>
</dbReference>